<dbReference type="Proteomes" id="UP000515733">
    <property type="component" value="Chromosome"/>
</dbReference>
<evidence type="ECO:0000256" key="6">
    <source>
        <dbReference type="RuleBase" id="RU003942"/>
    </source>
</evidence>
<evidence type="ECO:0000313" key="8">
    <source>
        <dbReference type="Proteomes" id="UP000515733"/>
    </source>
</evidence>
<dbReference type="AlphaFoldDB" id="A0A6S6XYF7"/>
<comment type="subcellular location">
    <subcellularLocation>
        <location evidence="1 6">Cell membrane</location>
        <topology evidence="1 6">Multi-pass membrane protein</topology>
    </subcellularLocation>
</comment>
<name>A0A6S6XYF7_9PROT</name>
<dbReference type="RefSeq" id="WP_145770355.1">
    <property type="nucleotide sequence ID" value="NZ_LR778301.1"/>
</dbReference>
<gene>
    <name evidence="7" type="ORF">DENOEST_3937</name>
</gene>
<dbReference type="OrthoDB" id="9808638at2"/>
<evidence type="ECO:0000256" key="5">
    <source>
        <dbReference type="ARBA" id="ARBA00023136"/>
    </source>
</evidence>
<evidence type="ECO:0000313" key="7">
    <source>
        <dbReference type="EMBL" id="CAB1371091.1"/>
    </source>
</evidence>
<dbReference type="SUPFAM" id="SSF103481">
    <property type="entry name" value="Multidrug resistance efflux transporter EmrE"/>
    <property type="match status" value="1"/>
</dbReference>
<dbReference type="PANTHER" id="PTHR30561">
    <property type="entry name" value="SMR FAMILY PROTON-DEPENDENT DRUG EFFLUX TRANSPORTER SUGE"/>
    <property type="match status" value="1"/>
</dbReference>
<protein>
    <recommendedName>
        <fullName evidence="9">EamA domain-containing protein</fullName>
    </recommendedName>
</protein>
<keyword evidence="8" id="KW-1185">Reference proteome</keyword>
<dbReference type="Pfam" id="PF00893">
    <property type="entry name" value="Multi_Drug_Res"/>
    <property type="match status" value="1"/>
</dbReference>
<dbReference type="Gene3D" id="1.10.3730.20">
    <property type="match status" value="1"/>
</dbReference>
<reference evidence="7 8" key="1">
    <citation type="submission" date="2020-03" db="EMBL/GenBank/DDBJ databases">
        <authorList>
            <consortium name="Genoscope - CEA"/>
            <person name="William W."/>
        </authorList>
    </citation>
    <scope>NUCLEOTIDE SEQUENCE [LARGE SCALE GENOMIC DNA]</scope>
    <source>
        <strain evidence="8">DSM 16959</strain>
    </source>
</reference>
<dbReference type="InterPro" id="IPR000390">
    <property type="entry name" value="Small_drug/metabolite_transptr"/>
</dbReference>
<comment type="similarity">
    <text evidence="6">Belongs to the drug/metabolite transporter (DMT) superfamily. Small multidrug resistance (SMR) (TC 2.A.7.1) family.</text>
</comment>
<dbReference type="InterPro" id="IPR045324">
    <property type="entry name" value="Small_multidrug_res"/>
</dbReference>
<dbReference type="GO" id="GO:0022857">
    <property type="term" value="F:transmembrane transporter activity"/>
    <property type="evidence" value="ECO:0007669"/>
    <property type="project" value="InterPro"/>
</dbReference>
<dbReference type="GO" id="GO:0005886">
    <property type="term" value="C:plasma membrane"/>
    <property type="evidence" value="ECO:0007669"/>
    <property type="project" value="UniProtKB-SubCell"/>
</dbReference>
<accession>A0A6S6XYF7</accession>
<dbReference type="PANTHER" id="PTHR30561:SF9">
    <property type="entry name" value="4-AMINO-4-DEOXY-L-ARABINOSE-PHOSPHOUNDECAPRENOL FLIPPASE SUBUNIT ARNF-RELATED"/>
    <property type="match status" value="1"/>
</dbReference>
<evidence type="ECO:0000256" key="3">
    <source>
        <dbReference type="ARBA" id="ARBA00022692"/>
    </source>
</evidence>
<keyword evidence="2" id="KW-1003">Cell membrane</keyword>
<proteinExistence type="inferred from homology"/>
<dbReference type="EMBL" id="LR778301">
    <property type="protein sequence ID" value="CAB1371091.1"/>
    <property type="molecule type" value="Genomic_DNA"/>
</dbReference>
<evidence type="ECO:0000256" key="2">
    <source>
        <dbReference type="ARBA" id="ARBA00022475"/>
    </source>
</evidence>
<dbReference type="InterPro" id="IPR037185">
    <property type="entry name" value="EmrE-like"/>
</dbReference>
<organism evidence="7 8">
    <name type="scientific">Denitratisoma oestradiolicum</name>
    <dbReference type="NCBI Taxonomy" id="311182"/>
    <lineage>
        <taxon>Bacteria</taxon>
        <taxon>Pseudomonadati</taxon>
        <taxon>Pseudomonadota</taxon>
        <taxon>Betaproteobacteria</taxon>
        <taxon>Nitrosomonadales</taxon>
        <taxon>Sterolibacteriaceae</taxon>
        <taxon>Denitratisoma</taxon>
    </lineage>
</organism>
<keyword evidence="4" id="KW-1133">Transmembrane helix</keyword>
<keyword evidence="3 6" id="KW-0812">Transmembrane</keyword>
<dbReference type="KEGG" id="doe:DENOEST_3937"/>
<sequence>MNAWAFALLAVVLNVGAQLALKLADGRLLSLPLVVALACYGASFFLTLKIYAVNPLSLAAPLMAGLTFLLTPLAAVLILNESLGLARVGGIVLILAGILVLTRAG</sequence>
<evidence type="ECO:0000256" key="1">
    <source>
        <dbReference type="ARBA" id="ARBA00004651"/>
    </source>
</evidence>
<evidence type="ECO:0000256" key="4">
    <source>
        <dbReference type="ARBA" id="ARBA00022989"/>
    </source>
</evidence>
<keyword evidence="5" id="KW-0472">Membrane</keyword>
<evidence type="ECO:0008006" key="9">
    <source>
        <dbReference type="Google" id="ProtNLM"/>
    </source>
</evidence>